<dbReference type="InterPro" id="IPR015655">
    <property type="entry name" value="PP2C"/>
</dbReference>
<dbReference type="SUPFAM" id="SSF81606">
    <property type="entry name" value="PP2C-like"/>
    <property type="match status" value="1"/>
</dbReference>
<dbReference type="CDD" id="cd00143">
    <property type="entry name" value="PP2Cc"/>
    <property type="match status" value="1"/>
</dbReference>
<gene>
    <name evidence="2" type="ORF">CBRE1094_LOCUS16220</name>
</gene>
<sequence length="356" mass="39482">MECLTKCVADFKLEQWLKNNTTVKHKEYETKSRPGSKPCVLRCAAASMRGNYPEKEEGYGNQDSYTVEEIEEGVLAGVFDGHGEYGDDCAEFVRDEIGDVLSDKHKEFVDWSDALSETYQTLNKKSHKEKDFDDLLSGTTAVTAYFGEGAIWFANVGDSRAVLGKVDQGGSFSTTPLFVDQTPFRQDERERVRAAGAQVMSYGQRMKGAKEPDSQYWEERADAMGADADAGTYKLVGGEPRVWAPGKEMPGTAFTRSIGDKYGEKVGVIGEPEVLRYELKEGDRFVFMCSDGVHDFITSQRVLNMIIEAGALNPDAPPETALAACRAVVAEAYRLWMTHDIRSDDITIVLVIIDPQ</sequence>
<evidence type="ECO:0000259" key="1">
    <source>
        <dbReference type="PROSITE" id="PS51746"/>
    </source>
</evidence>
<dbReference type="SMART" id="SM00332">
    <property type="entry name" value="PP2Cc"/>
    <property type="match status" value="1"/>
</dbReference>
<evidence type="ECO:0000313" key="2">
    <source>
        <dbReference type="EMBL" id="CAD9451357.1"/>
    </source>
</evidence>
<dbReference type="PROSITE" id="PS51746">
    <property type="entry name" value="PPM_2"/>
    <property type="match status" value="1"/>
</dbReference>
<protein>
    <recommendedName>
        <fullName evidence="1">PPM-type phosphatase domain-containing protein</fullName>
    </recommendedName>
</protein>
<dbReference type="GO" id="GO:0004722">
    <property type="term" value="F:protein serine/threonine phosphatase activity"/>
    <property type="evidence" value="ECO:0007669"/>
    <property type="project" value="InterPro"/>
</dbReference>
<dbReference type="AlphaFoldDB" id="A0A7S2GH71"/>
<dbReference type="InterPro" id="IPR001932">
    <property type="entry name" value="PPM-type_phosphatase-like_dom"/>
</dbReference>
<feature type="domain" description="PPM-type phosphatase" evidence="1">
    <location>
        <begin position="42"/>
        <end position="353"/>
    </location>
</feature>
<dbReference type="EMBL" id="HBGU01029766">
    <property type="protein sequence ID" value="CAD9451357.1"/>
    <property type="molecule type" value="Transcribed_RNA"/>
</dbReference>
<proteinExistence type="predicted"/>
<accession>A0A7S2GH71</accession>
<organism evidence="2">
    <name type="scientific">Haptolina brevifila</name>
    <dbReference type="NCBI Taxonomy" id="156173"/>
    <lineage>
        <taxon>Eukaryota</taxon>
        <taxon>Haptista</taxon>
        <taxon>Haptophyta</taxon>
        <taxon>Prymnesiophyceae</taxon>
        <taxon>Prymnesiales</taxon>
        <taxon>Prymnesiaceae</taxon>
        <taxon>Haptolina</taxon>
    </lineage>
</organism>
<dbReference type="Pfam" id="PF00481">
    <property type="entry name" value="PP2C"/>
    <property type="match status" value="1"/>
</dbReference>
<reference evidence="2" key="1">
    <citation type="submission" date="2021-01" db="EMBL/GenBank/DDBJ databases">
        <authorList>
            <person name="Corre E."/>
            <person name="Pelletier E."/>
            <person name="Niang G."/>
            <person name="Scheremetjew M."/>
            <person name="Finn R."/>
            <person name="Kale V."/>
            <person name="Holt S."/>
            <person name="Cochrane G."/>
            <person name="Meng A."/>
            <person name="Brown T."/>
            <person name="Cohen L."/>
        </authorList>
    </citation>
    <scope>NUCLEOTIDE SEQUENCE</scope>
    <source>
        <strain evidence="2">UTEX LB 985</strain>
    </source>
</reference>
<dbReference type="InterPro" id="IPR036457">
    <property type="entry name" value="PPM-type-like_dom_sf"/>
</dbReference>
<name>A0A7S2GH71_9EUKA</name>
<dbReference type="PANTHER" id="PTHR47992">
    <property type="entry name" value="PROTEIN PHOSPHATASE"/>
    <property type="match status" value="1"/>
</dbReference>
<dbReference type="Gene3D" id="3.60.40.10">
    <property type="entry name" value="PPM-type phosphatase domain"/>
    <property type="match status" value="1"/>
</dbReference>